<evidence type="ECO:0000256" key="3">
    <source>
        <dbReference type="ARBA" id="ARBA00004991"/>
    </source>
</evidence>
<proteinExistence type="inferred from homology"/>
<evidence type="ECO:0000259" key="11">
    <source>
        <dbReference type="Pfam" id="PF00155"/>
    </source>
</evidence>
<dbReference type="GO" id="GO:0030170">
    <property type="term" value="F:pyridoxal phosphate binding"/>
    <property type="evidence" value="ECO:0007669"/>
    <property type="project" value="InterPro"/>
</dbReference>
<dbReference type="InterPro" id="IPR015422">
    <property type="entry name" value="PyrdxlP-dep_Trfase_small"/>
</dbReference>
<dbReference type="SUPFAM" id="SSF53383">
    <property type="entry name" value="PLP-dependent transferases"/>
    <property type="match status" value="1"/>
</dbReference>
<evidence type="ECO:0000256" key="5">
    <source>
        <dbReference type="ARBA" id="ARBA00013220"/>
    </source>
</evidence>
<organism evidence="12 13">
    <name type="scientific">Teratosphaeria nubilosa</name>
    <dbReference type="NCBI Taxonomy" id="161662"/>
    <lineage>
        <taxon>Eukaryota</taxon>
        <taxon>Fungi</taxon>
        <taxon>Dikarya</taxon>
        <taxon>Ascomycota</taxon>
        <taxon>Pezizomycotina</taxon>
        <taxon>Dothideomycetes</taxon>
        <taxon>Dothideomycetidae</taxon>
        <taxon>Mycosphaerellales</taxon>
        <taxon>Teratosphaeriaceae</taxon>
        <taxon>Teratosphaeria</taxon>
    </lineage>
</organism>
<comment type="pathway">
    <text evidence="2">Lipid metabolism; sphingolipid metabolism.</text>
</comment>
<dbReference type="GO" id="GO:0005783">
    <property type="term" value="C:endoplasmic reticulum"/>
    <property type="evidence" value="ECO:0007669"/>
    <property type="project" value="TreeGrafter"/>
</dbReference>
<evidence type="ECO:0000256" key="9">
    <source>
        <dbReference type="ARBA" id="ARBA00023098"/>
    </source>
</evidence>
<evidence type="ECO:0000256" key="1">
    <source>
        <dbReference type="ARBA" id="ARBA00001933"/>
    </source>
</evidence>
<dbReference type="InterPro" id="IPR015424">
    <property type="entry name" value="PyrdxlP-dep_Trfase"/>
</dbReference>
<evidence type="ECO:0000256" key="4">
    <source>
        <dbReference type="ARBA" id="ARBA00008392"/>
    </source>
</evidence>
<gene>
    <name evidence="12" type="ORF">EJ03DRAFT_107923</name>
</gene>
<reference evidence="12" key="1">
    <citation type="journal article" date="2020" name="Stud. Mycol.">
        <title>101 Dothideomycetes genomes: a test case for predicting lifestyles and emergence of pathogens.</title>
        <authorList>
            <person name="Haridas S."/>
            <person name="Albert R."/>
            <person name="Binder M."/>
            <person name="Bloem J."/>
            <person name="Labutti K."/>
            <person name="Salamov A."/>
            <person name="Andreopoulos B."/>
            <person name="Baker S."/>
            <person name="Barry K."/>
            <person name="Bills G."/>
            <person name="Bluhm B."/>
            <person name="Cannon C."/>
            <person name="Castanera R."/>
            <person name="Culley D."/>
            <person name="Daum C."/>
            <person name="Ezra D."/>
            <person name="Gonzalez J."/>
            <person name="Henrissat B."/>
            <person name="Kuo A."/>
            <person name="Liang C."/>
            <person name="Lipzen A."/>
            <person name="Lutzoni F."/>
            <person name="Magnuson J."/>
            <person name="Mondo S."/>
            <person name="Nolan M."/>
            <person name="Ohm R."/>
            <person name="Pangilinan J."/>
            <person name="Park H.-J."/>
            <person name="Ramirez L."/>
            <person name="Alfaro M."/>
            <person name="Sun H."/>
            <person name="Tritt A."/>
            <person name="Yoshinaga Y."/>
            <person name="Zwiers L.-H."/>
            <person name="Turgeon B."/>
            <person name="Goodwin S."/>
            <person name="Spatafora J."/>
            <person name="Crous P."/>
            <person name="Grigoriev I."/>
        </authorList>
    </citation>
    <scope>NUCLEOTIDE SEQUENCE</scope>
    <source>
        <strain evidence="12">CBS 116005</strain>
    </source>
</reference>
<evidence type="ECO:0000256" key="2">
    <source>
        <dbReference type="ARBA" id="ARBA00004760"/>
    </source>
</evidence>
<dbReference type="GO" id="GO:0046512">
    <property type="term" value="P:sphingosine biosynthetic process"/>
    <property type="evidence" value="ECO:0007669"/>
    <property type="project" value="TreeGrafter"/>
</dbReference>
<keyword evidence="7" id="KW-0663">Pyridoxal phosphate</keyword>
<evidence type="ECO:0000256" key="7">
    <source>
        <dbReference type="ARBA" id="ARBA00022898"/>
    </source>
</evidence>
<sequence>MSAALANSTTAYLSSFQGAELPASALHLIDTTLAALHKIPGSAIVLRYIRSSYQNDPVRSVVELFLFIFAVRYLLAPTYSTRKDRQVPLTEDQIDELVDDWTPEPLAAEETEFERAENEKRPVIVGPAGPRVKLAGSGKVVMNLASYNHYNFASKPELTERAVQTVRTYGVGPCSPPGFYGTQDVHMKSEADIAAHLGMPACIIYAQSFSTISSVIPAFSKRGDIIVADKAVNYPIRKGLQVSRSTVRWYEHNDMQDLERVLAKIVKENQGKPLTRRFIVTEGLFENVGDLVDLPKLVELKIKYKFRIILDETWSYGILGRTGRGVTEHQNVDPTQVDMIIGGLAGAVASGGGFCAAAEDVVGHQRLSAAAYTFSAALPAFLAVTACETVALLQEQPAIISSLRDNIKAMRAMLDPRSEWVRCTSAPDNPVLVLVLKDPHVQDRTLSIKDQEHLLNDVVEECLANGVLITRLKPMPPALGVADKDLVKEWRPRPALKVCVTTGLNRRDTEKAGTIIRHAVTSVMKGKKWQRDR</sequence>
<dbReference type="InterPro" id="IPR004839">
    <property type="entry name" value="Aminotransferase_I/II_large"/>
</dbReference>
<name>A0A6G1L968_9PEZI</name>
<dbReference type="EC" id="2.3.1.50" evidence="5"/>
<evidence type="ECO:0000256" key="8">
    <source>
        <dbReference type="ARBA" id="ARBA00022919"/>
    </source>
</evidence>
<accession>A0A6G1L968</accession>
<keyword evidence="13" id="KW-1185">Reference proteome</keyword>
<comment type="cofactor">
    <cofactor evidence="1">
        <name>pyridoxal 5'-phosphate</name>
        <dbReference type="ChEBI" id="CHEBI:597326"/>
    </cofactor>
</comment>
<comment type="pathway">
    <text evidence="3">Sphingolipid metabolism.</text>
</comment>
<evidence type="ECO:0000256" key="10">
    <source>
        <dbReference type="ARBA" id="ARBA00023315"/>
    </source>
</evidence>
<dbReference type="PANTHER" id="PTHR13693:SF2">
    <property type="entry name" value="SERINE PALMITOYLTRANSFERASE 1"/>
    <property type="match status" value="1"/>
</dbReference>
<dbReference type="FunFam" id="3.40.640.10:FF:000059">
    <property type="entry name" value="Serine palmitoyl CoA transferase subunit LcbA"/>
    <property type="match status" value="1"/>
</dbReference>
<dbReference type="GO" id="GO:0046513">
    <property type="term" value="P:ceramide biosynthetic process"/>
    <property type="evidence" value="ECO:0007669"/>
    <property type="project" value="TreeGrafter"/>
</dbReference>
<keyword evidence="6 12" id="KW-0808">Transferase</keyword>
<dbReference type="PANTHER" id="PTHR13693">
    <property type="entry name" value="CLASS II AMINOTRANSFERASE/8-AMINO-7-OXONONANOATE SYNTHASE"/>
    <property type="match status" value="1"/>
</dbReference>
<dbReference type="Gene3D" id="3.90.1150.10">
    <property type="entry name" value="Aspartate Aminotransferase, domain 1"/>
    <property type="match status" value="1"/>
</dbReference>
<dbReference type="EMBL" id="ML995838">
    <property type="protein sequence ID" value="KAF2768968.1"/>
    <property type="molecule type" value="Genomic_DNA"/>
</dbReference>
<keyword evidence="10" id="KW-0012">Acyltransferase</keyword>
<feature type="domain" description="Aminotransferase class I/classII large" evidence="11">
    <location>
        <begin position="141"/>
        <end position="442"/>
    </location>
</feature>
<dbReference type="GO" id="GO:0016020">
    <property type="term" value="C:membrane"/>
    <property type="evidence" value="ECO:0007669"/>
    <property type="project" value="GOC"/>
</dbReference>
<dbReference type="InterPro" id="IPR050087">
    <property type="entry name" value="AON_synthase_class-II"/>
</dbReference>
<evidence type="ECO:0000256" key="6">
    <source>
        <dbReference type="ARBA" id="ARBA00022679"/>
    </source>
</evidence>
<comment type="similarity">
    <text evidence="4">Belongs to the class-II pyridoxal-phosphate-dependent aminotransferase family.</text>
</comment>
<dbReference type="Pfam" id="PF00155">
    <property type="entry name" value="Aminotran_1_2"/>
    <property type="match status" value="1"/>
</dbReference>
<dbReference type="Proteomes" id="UP000799436">
    <property type="component" value="Unassembled WGS sequence"/>
</dbReference>
<keyword evidence="9" id="KW-0443">Lipid metabolism</keyword>
<dbReference type="Gene3D" id="3.40.640.10">
    <property type="entry name" value="Type I PLP-dependent aspartate aminotransferase-like (Major domain)"/>
    <property type="match status" value="1"/>
</dbReference>
<dbReference type="OrthoDB" id="3168162at2759"/>
<protein>
    <recommendedName>
        <fullName evidence="5">serine C-palmitoyltransferase</fullName>
        <ecNumber evidence="5">2.3.1.50</ecNumber>
    </recommendedName>
</protein>
<evidence type="ECO:0000313" key="12">
    <source>
        <dbReference type="EMBL" id="KAF2768968.1"/>
    </source>
</evidence>
<keyword evidence="8" id="KW-0746">Sphingolipid metabolism</keyword>
<dbReference type="InterPro" id="IPR015421">
    <property type="entry name" value="PyrdxlP-dep_Trfase_major"/>
</dbReference>
<evidence type="ECO:0000313" key="13">
    <source>
        <dbReference type="Proteomes" id="UP000799436"/>
    </source>
</evidence>
<dbReference type="AlphaFoldDB" id="A0A6G1L968"/>
<dbReference type="GO" id="GO:0004758">
    <property type="term" value="F:serine C-palmitoyltransferase activity"/>
    <property type="evidence" value="ECO:0007669"/>
    <property type="project" value="TreeGrafter"/>
</dbReference>